<sequence>MGKKKNSTVVNGNQIPTKSPSKINDRWSSIENGEAKSAAVFNYKEPSKDPKFVHPAKLAKPKKMFDGLDIEERVLSHGPIEGKGSKKRKNRENSVKSNAKKQRIDVKRTDIVLSKQQNKHSAVTTSAITKSTYFVEEPDNDEVTLISNGRETKFKKTVVVESDDEHLIGLESDEEFEDEELEDEEFEDEEIEDEDETDIDENEMVIDPKDIERYIDFESVEDEEGFEDEEEIDDEEEEDEDEEEEEEDVGDEESVVSDMDADSDDEGFIAGKHRETHVISKDKSVHSSNLKVIDFDKFPFTDDDSVVTASRAFGFLISPCDVQTFFDKFYQSNVLVVHRKQSNYFGNLFSTDRLAQLLEKNHLEYGNNINIAQYKNGIRTTLNGNGRAYPQIVKQHLRNLCSVQLVNPQTFDDRIWYLCEVLQEQFGCFVGANTYLTPAGSSGFAPHWDEIDAFLLQVEGRKYWRVWAPETVEDELPIESSDNFTEDDMKGREPVFEGWIEKGDMIYIPRGFIHQARTDSKVHSLHVTVSTGRQWSFANLMEKVIPEAVGALTQTRHKLRRGLPIGLFDMGGVVDLDYPQEDHFVEKFKIVVDRHMSMLRNLVADHLLDSSVDSLAKEFMKQALPPILTEKEKKLSVIGSSTDLLGDDLVDFNAKTKVRLIRKHTQRLLMESEDSCFISHRMNNSRLFEGRPESIIDFPSTGIDTYRVLSNAYPEWKTLDEIFSSRETRTNTRKEKLESIQLLFQIGVLLVKN</sequence>
<evidence type="ECO:0000256" key="13">
    <source>
        <dbReference type="RuleBase" id="RU366061"/>
    </source>
</evidence>
<evidence type="ECO:0000256" key="1">
    <source>
        <dbReference type="ARBA" id="ARBA00004123"/>
    </source>
</evidence>
<dbReference type="GO" id="GO:0032453">
    <property type="term" value="F:histone H3K4 demethylase activity"/>
    <property type="evidence" value="ECO:0007669"/>
    <property type="project" value="TreeGrafter"/>
</dbReference>
<feature type="compositionally biased region" description="Basic and acidic residues" evidence="14">
    <location>
        <begin position="206"/>
        <end position="216"/>
    </location>
</feature>
<keyword evidence="9 13" id="KW-0805">Transcription regulation</keyword>
<evidence type="ECO:0000313" key="17">
    <source>
        <dbReference type="WBParaSite" id="Csp11.Scaffold627.g6760.t1"/>
    </source>
</evidence>
<evidence type="ECO:0000256" key="12">
    <source>
        <dbReference type="ARBA" id="ARBA00047915"/>
    </source>
</evidence>
<dbReference type="FunFam" id="3.90.930.40:FF:000001">
    <property type="entry name" value="ribosomal oxygenase 1 isoform X1"/>
    <property type="match status" value="1"/>
</dbReference>
<keyword evidence="6 13" id="KW-0223">Dioxygenase</keyword>
<comment type="subcellular location">
    <subcellularLocation>
        <location evidence="1 13">Nucleus</location>
    </subcellularLocation>
</comment>
<proteinExistence type="inferred from homology"/>
<reference evidence="17" key="1">
    <citation type="submission" date="2016-11" db="UniProtKB">
        <authorList>
            <consortium name="WormBaseParasite"/>
        </authorList>
    </citation>
    <scope>IDENTIFICATION</scope>
</reference>
<feature type="compositionally biased region" description="Acidic residues" evidence="14">
    <location>
        <begin position="171"/>
        <end position="204"/>
    </location>
</feature>
<dbReference type="GO" id="GO:0045471">
    <property type="term" value="P:response to ethanol"/>
    <property type="evidence" value="ECO:0007669"/>
    <property type="project" value="UniProtKB-ARBA"/>
</dbReference>
<protein>
    <recommendedName>
        <fullName evidence="13">Bifunctional lysine-specific demethylase and histidyl-hydroxylase</fullName>
        <ecNumber evidence="13">1.14.11.27</ecNumber>
    </recommendedName>
</protein>
<evidence type="ECO:0000256" key="6">
    <source>
        <dbReference type="ARBA" id="ARBA00022964"/>
    </source>
</evidence>
<organism evidence="16 17">
    <name type="scientific">Caenorhabditis tropicalis</name>
    <dbReference type="NCBI Taxonomy" id="1561998"/>
    <lineage>
        <taxon>Eukaryota</taxon>
        <taxon>Metazoa</taxon>
        <taxon>Ecdysozoa</taxon>
        <taxon>Nematoda</taxon>
        <taxon>Chromadorea</taxon>
        <taxon>Rhabditida</taxon>
        <taxon>Rhabditina</taxon>
        <taxon>Rhabditomorpha</taxon>
        <taxon>Rhabditoidea</taxon>
        <taxon>Rhabditidae</taxon>
        <taxon>Peloderinae</taxon>
        <taxon>Caenorhabditis</taxon>
    </lineage>
</organism>
<dbReference type="PANTHER" id="PTHR13096">
    <property type="entry name" value="MINA53 MYC INDUCED NUCLEAR ANTIGEN"/>
    <property type="match status" value="1"/>
</dbReference>
<evidence type="ECO:0000256" key="11">
    <source>
        <dbReference type="ARBA" id="ARBA00023242"/>
    </source>
</evidence>
<keyword evidence="8 13" id="KW-0408">Iron</keyword>
<dbReference type="EC" id="1.14.11.27" evidence="13"/>
<evidence type="ECO:0000256" key="8">
    <source>
        <dbReference type="ARBA" id="ARBA00023004"/>
    </source>
</evidence>
<dbReference type="GO" id="GO:0140680">
    <property type="term" value="F:histone H3K36me/H3K36me2 demethylase activity"/>
    <property type="evidence" value="ECO:0007669"/>
    <property type="project" value="UniProtKB-EC"/>
</dbReference>
<comment type="function">
    <text evidence="13">Oxygenase that can act as both a histone lysine demethylase and a ribosomal histidine hydroxylase.</text>
</comment>
<evidence type="ECO:0000259" key="15">
    <source>
        <dbReference type="PROSITE" id="PS51184"/>
    </source>
</evidence>
<dbReference type="AlphaFoldDB" id="A0A1I7TKC0"/>
<dbReference type="FunFam" id="2.60.120.650:FF:000013">
    <property type="entry name" value="Ribosomal oxygenase 1"/>
    <property type="match status" value="1"/>
</dbReference>
<dbReference type="Gene3D" id="2.60.120.650">
    <property type="entry name" value="Cupin"/>
    <property type="match status" value="1"/>
</dbReference>
<evidence type="ECO:0000256" key="5">
    <source>
        <dbReference type="ARBA" id="ARBA00022853"/>
    </source>
</evidence>
<dbReference type="PROSITE" id="PS51184">
    <property type="entry name" value="JMJC"/>
    <property type="match status" value="1"/>
</dbReference>
<feature type="domain" description="JmjC" evidence="15">
    <location>
        <begin position="404"/>
        <end position="548"/>
    </location>
</feature>
<comment type="catalytic activity">
    <reaction evidence="12 13">
        <text>N(6),N(6)-dimethyl-L-lysyl(36)-[histone H3] + 2 2-oxoglutarate + 2 O2 = L-lysyl(36)-[histone H3] + 2 formaldehyde + 2 succinate + 2 CO2</text>
        <dbReference type="Rhea" id="RHEA:42032"/>
        <dbReference type="Rhea" id="RHEA-COMP:9785"/>
        <dbReference type="Rhea" id="RHEA-COMP:9787"/>
        <dbReference type="ChEBI" id="CHEBI:15379"/>
        <dbReference type="ChEBI" id="CHEBI:16526"/>
        <dbReference type="ChEBI" id="CHEBI:16810"/>
        <dbReference type="ChEBI" id="CHEBI:16842"/>
        <dbReference type="ChEBI" id="CHEBI:29969"/>
        <dbReference type="ChEBI" id="CHEBI:30031"/>
        <dbReference type="ChEBI" id="CHEBI:61976"/>
        <dbReference type="EC" id="1.14.11.27"/>
    </reaction>
</comment>
<name>A0A1I7TKC0_9PELO</name>
<dbReference type="eggNOG" id="KOG3706">
    <property type="taxonomic scope" value="Eukaryota"/>
</dbReference>
<dbReference type="Gene3D" id="1.10.10.1500">
    <property type="entry name" value="JmjC domain-containing ribosomal oxygenase (ROX), dimer domain"/>
    <property type="match status" value="1"/>
</dbReference>
<keyword evidence="10 13" id="KW-0804">Transcription</keyword>
<evidence type="ECO:0000256" key="7">
    <source>
        <dbReference type="ARBA" id="ARBA00023002"/>
    </source>
</evidence>
<dbReference type="GO" id="GO:0005730">
    <property type="term" value="C:nucleolus"/>
    <property type="evidence" value="ECO:0007669"/>
    <property type="project" value="TreeGrafter"/>
</dbReference>
<dbReference type="Proteomes" id="UP000095282">
    <property type="component" value="Unplaced"/>
</dbReference>
<dbReference type="PANTHER" id="PTHR13096:SF8">
    <property type="entry name" value="RIBOSOMAL OXYGENASE 1"/>
    <property type="match status" value="1"/>
</dbReference>
<feature type="compositionally biased region" description="Polar residues" evidence="14">
    <location>
        <begin position="7"/>
        <end position="26"/>
    </location>
</feature>
<feature type="region of interest" description="Disordered" evidence="14">
    <location>
        <begin position="1"/>
        <end position="26"/>
    </location>
</feature>
<comment type="similarity">
    <text evidence="2">Belongs to the ROX family. NO66 subfamily.</text>
</comment>
<feature type="region of interest" description="Disordered" evidence="14">
    <location>
        <begin position="165"/>
        <end position="265"/>
    </location>
</feature>
<evidence type="ECO:0000256" key="10">
    <source>
        <dbReference type="ARBA" id="ARBA00023163"/>
    </source>
</evidence>
<dbReference type="InterPro" id="IPR049043">
    <property type="entry name" value="WHD_RIOX1"/>
</dbReference>
<keyword evidence="5" id="KW-0156">Chromatin regulator</keyword>
<keyword evidence="3" id="KW-0678">Repressor</keyword>
<keyword evidence="7 13" id="KW-0560">Oxidoreductase</keyword>
<dbReference type="FunFam" id="1.10.10.1500:FF:000001">
    <property type="entry name" value="ribosomal oxygenase 1 isoform X1"/>
    <property type="match status" value="1"/>
</dbReference>
<keyword evidence="4 13" id="KW-0479">Metal-binding</keyword>
<evidence type="ECO:0000256" key="3">
    <source>
        <dbReference type="ARBA" id="ARBA00022491"/>
    </source>
</evidence>
<keyword evidence="16" id="KW-1185">Reference proteome</keyword>
<dbReference type="Pfam" id="PF08007">
    <property type="entry name" value="JmjC_2"/>
    <property type="match status" value="1"/>
</dbReference>
<evidence type="ECO:0000256" key="14">
    <source>
        <dbReference type="SAM" id="MobiDB-lite"/>
    </source>
</evidence>
<dbReference type="STRING" id="1561998.A0A1I7TKC0"/>
<feature type="region of interest" description="Disordered" evidence="14">
    <location>
        <begin position="74"/>
        <end position="109"/>
    </location>
</feature>
<dbReference type="SUPFAM" id="SSF51197">
    <property type="entry name" value="Clavaminate synthase-like"/>
    <property type="match status" value="1"/>
</dbReference>
<evidence type="ECO:0000256" key="4">
    <source>
        <dbReference type="ARBA" id="ARBA00022723"/>
    </source>
</evidence>
<dbReference type="WBParaSite" id="Csp11.Scaffold627.g6760.t1">
    <property type="protein sequence ID" value="Csp11.Scaffold627.g6760.t1"/>
    <property type="gene ID" value="Csp11.Scaffold627.g6760"/>
</dbReference>
<comment type="cofactor">
    <cofactor evidence="13">
        <name>Fe(2+)</name>
        <dbReference type="ChEBI" id="CHEBI:29033"/>
    </cofactor>
    <text evidence="13">Binds 1 Fe(2+) ion per subunit.</text>
</comment>
<evidence type="ECO:0000256" key="2">
    <source>
        <dbReference type="ARBA" id="ARBA00010309"/>
    </source>
</evidence>
<evidence type="ECO:0000256" key="9">
    <source>
        <dbReference type="ARBA" id="ARBA00023015"/>
    </source>
</evidence>
<dbReference type="Pfam" id="PF21233">
    <property type="entry name" value="WHD_RIOX1"/>
    <property type="match status" value="1"/>
</dbReference>
<keyword evidence="11 13" id="KW-0539">Nucleus</keyword>
<dbReference type="GO" id="GO:0005506">
    <property type="term" value="F:iron ion binding"/>
    <property type="evidence" value="ECO:0007669"/>
    <property type="project" value="UniProtKB-UniRule"/>
</dbReference>
<evidence type="ECO:0000313" key="16">
    <source>
        <dbReference type="Proteomes" id="UP000095282"/>
    </source>
</evidence>
<dbReference type="InterPro" id="IPR003347">
    <property type="entry name" value="JmjC_dom"/>
</dbReference>
<accession>A0A1I7TKC0</accession>
<feature type="compositionally biased region" description="Acidic residues" evidence="14">
    <location>
        <begin position="218"/>
        <end position="265"/>
    </location>
</feature>
<dbReference type="InterPro" id="IPR039994">
    <property type="entry name" value="NO66-like"/>
</dbReference>
<dbReference type="Gene3D" id="3.90.930.40">
    <property type="match status" value="1"/>
</dbReference>